<organism evidence="1 2">
    <name type="scientific">Scutellospora calospora</name>
    <dbReference type="NCBI Taxonomy" id="85575"/>
    <lineage>
        <taxon>Eukaryota</taxon>
        <taxon>Fungi</taxon>
        <taxon>Fungi incertae sedis</taxon>
        <taxon>Mucoromycota</taxon>
        <taxon>Glomeromycotina</taxon>
        <taxon>Glomeromycetes</taxon>
        <taxon>Diversisporales</taxon>
        <taxon>Gigasporaceae</taxon>
        <taxon>Scutellospora</taxon>
    </lineage>
</organism>
<reference evidence="1" key="1">
    <citation type="submission" date="2021-06" db="EMBL/GenBank/DDBJ databases">
        <authorList>
            <person name="Kallberg Y."/>
            <person name="Tangrot J."/>
            <person name="Rosling A."/>
        </authorList>
    </citation>
    <scope>NUCLEOTIDE SEQUENCE</scope>
    <source>
        <strain evidence="1">AU212A</strain>
    </source>
</reference>
<sequence>MNNSTNKSVCLLSEGKIRSKLHYGLYARDWWSPRPSNSKDNVLVSVPYRLYMHISVILNQRQFYLRVVQGDENRLQPEFVCVSGSETSKVCSTPSQAINSIYHIIFGKKTKTAYSGPSILGFNNKKIVDKLLTGIAFMPIFLNIGNYVVVVSEIGDKKFTSSILTKKSQRTLALQKINNNIYTLDFYKGDQLLWHFEDQSANSVWSQVGITMNFDGETLYRFNHPVVQNAIQINLANSNPSITCTSHEWNDSCKMEAIFEQQIKKHLNLEDSEDSEDSEDLDDLENFGSIFWSSFQNALMSNKRGPNGKTRILSIIADRFKYTQLQKKLQISSHVVELARKHSRLYGPGAPQIQGPKKSVQKMDEIKEMQFLAFFQDKNNVAQSSYKTDTKTGVPILYMQDQKEALWTKFNEAYPNGMRRTSFMTRLANCSHIRYREDLVRFSPAMIANLCNKEIFRLEPKISSHTKPQSKWKMTLLKPQEQNTYMVMEPVDFPWNKGWALHKNVAYGNRGGGKRMTNTVKKMLEQMFLLGNVHAKDRMTAKEMYDRLKEFADNGELEQDEILKVSTIQG</sequence>
<name>A0ACA9KGB4_9GLOM</name>
<dbReference type="EMBL" id="CAJVPM010001685">
    <property type="protein sequence ID" value="CAG8471517.1"/>
    <property type="molecule type" value="Genomic_DNA"/>
</dbReference>
<comment type="caution">
    <text evidence="1">The sequence shown here is derived from an EMBL/GenBank/DDBJ whole genome shotgun (WGS) entry which is preliminary data.</text>
</comment>
<proteinExistence type="predicted"/>
<keyword evidence="2" id="KW-1185">Reference proteome</keyword>
<gene>
    <name evidence="1" type="ORF">SCALOS_LOCUS2046</name>
</gene>
<evidence type="ECO:0000313" key="1">
    <source>
        <dbReference type="EMBL" id="CAG8471517.1"/>
    </source>
</evidence>
<dbReference type="Proteomes" id="UP000789860">
    <property type="component" value="Unassembled WGS sequence"/>
</dbReference>
<accession>A0ACA9KGB4</accession>
<protein>
    <submittedName>
        <fullName evidence="1">11829_t:CDS:1</fullName>
    </submittedName>
</protein>
<evidence type="ECO:0000313" key="2">
    <source>
        <dbReference type="Proteomes" id="UP000789860"/>
    </source>
</evidence>